<dbReference type="KEGG" id="bfo:118405313"/>
<protein>
    <submittedName>
        <fullName evidence="2">Uncharacterized protein LOC118405313 isoform X1</fullName>
    </submittedName>
</protein>
<keyword evidence="1" id="KW-1185">Reference proteome</keyword>
<dbReference type="Proteomes" id="UP000001554">
    <property type="component" value="Chromosome 18"/>
</dbReference>
<evidence type="ECO:0000313" key="2">
    <source>
        <dbReference type="RefSeq" id="XP_035660658.1"/>
    </source>
</evidence>
<organism evidence="1 2">
    <name type="scientific">Branchiostoma floridae</name>
    <name type="common">Florida lancelet</name>
    <name type="synonym">Amphioxus</name>
    <dbReference type="NCBI Taxonomy" id="7739"/>
    <lineage>
        <taxon>Eukaryota</taxon>
        <taxon>Metazoa</taxon>
        <taxon>Chordata</taxon>
        <taxon>Cephalochordata</taxon>
        <taxon>Leptocardii</taxon>
        <taxon>Amphioxiformes</taxon>
        <taxon>Branchiostomatidae</taxon>
        <taxon>Branchiostoma</taxon>
    </lineage>
</organism>
<reference evidence="2" key="2">
    <citation type="submission" date="2025-08" db="UniProtKB">
        <authorList>
            <consortium name="RefSeq"/>
        </authorList>
    </citation>
    <scope>IDENTIFICATION</scope>
    <source>
        <strain evidence="2">S238N-H82</strain>
        <tissue evidence="2">Testes</tissue>
    </source>
</reference>
<dbReference type="AlphaFoldDB" id="A0A9J7KII4"/>
<sequence>MQFPPHGPKGEGGEFHGSLFHFPRSLSLFPEHVFENVRKTRVGFTHINLVLSLGSGDTKSCLSELKLDLFVRCECKYDKARLKDDPQLYLPTEEKSRESKYEVEQGSGKLLKPELLKSYSLREILTHCHCHNFLLYSEETRTWRAPHFSEFFRTRKSSTC</sequence>
<name>A0A9J7KII4_BRAFL</name>
<evidence type="ECO:0000313" key="1">
    <source>
        <dbReference type="Proteomes" id="UP000001554"/>
    </source>
</evidence>
<dbReference type="GeneID" id="118405313"/>
<proteinExistence type="predicted"/>
<dbReference type="RefSeq" id="XP_035660658.1">
    <property type="nucleotide sequence ID" value="XM_035804765.1"/>
</dbReference>
<accession>A0A9J7KII4</accession>
<gene>
    <name evidence="2" type="primary">LOC118405313</name>
</gene>
<reference evidence="1" key="1">
    <citation type="journal article" date="2020" name="Nat. Ecol. Evol.">
        <title>Deeply conserved synteny resolves early events in vertebrate evolution.</title>
        <authorList>
            <person name="Simakov O."/>
            <person name="Marletaz F."/>
            <person name="Yue J.X."/>
            <person name="O'Connell B."/>
            <person name="Jenkins J."/>
            <person name="Brandt A."/>
            <person name="Calef R."/>
            <person name="Tung C.H."/>
            <person name="Huang T.K."/>
            <person name="Schmutz J."/>
            <person name="Satoh N."/>
            <person name="Yu J.K."/>
            <person name="Putnam N.H."/>
            <person name="Green R.E."/>
            <person name="Rokhsar D.S."/>
        </authorList>
    </citation>
    <scope>NUCLEOTIDE SEQUENCE [LARGE SCALE GENOMIC DNA]</scope>
    <source>
        <strain evidence="1">S238N-H82</strain>
    </source>
</reference>